<dbReference type="PANTHER" id="PTHR44542:SF12">
    <property type="entry name" value="THIOSULFATE SULFURTRANSFERASE 18"/>
    <property type="match status" value="1"/>
</dbReference>
<dbReference type="InterPro" id="IPR001763">
    <property type="entry name" value="Rhodanese-like_dom"/>
</dbReference>
<accession>A0AAW1YHU3</accession>
<dbReference type="PROSITE" id="PS50206">
    <property type="entry name" value="RHODANESE_3"/>
    <property type="match status" value="1"/>
</dbReference>
<keyword evidence="2" id="KW-0732">Signal</keyword>
<dbReference type="InterPro" id="IPR036873">
    <property type="entry name" value="Rhodanese-like_dom_sf"/>
</dbReference>
<evidence type="ECO:0000256" key="2">
    <source>
        <dbReference type="SAM" id="SignalP"/>
    </source>
</evidence>
<dbReference type="EMBL" id="JBEDUW010000001">
    <property type="protein sequence ID" value="KAK9948412.1"/>
    <property type="molecule type" value="Genomic_DNA"/>
</dbReference>
<dbReference type="PANTHER" id="PTHR44542">
    <property type="entry name" value="THIOSULFATE SULFURTRANSFERASE 18"/>
    <property type="match status" value="1"/>
</dbReference>
<keyword evidence="5" id="KW-1185">Reference proteome</keyword>
<sequence length="162" mass="18211">MGVSWFGFPFGCVVLLLVLFRSPGAEVVTIDVQEAKDLIKSGYGYMDVRTVEEFKRGYVDAEKIYNIPYMFNTPEGRVKNPQFLKEVASACSKEDHIVVGCQSGVRSLYAVADLQNVGYKHLSNMGGGYLAWTEKHFPILKPEDVDQKKPEDVEKKKPEAEL</sequence>
<feature type="region of interest" description="Disordered" evidence="1">
    <location>
        <begin position="143"/>
        <end position="162"/>
    </location>
</feature>
<feature type="domain" description="Rhodanese" evidence="3">
    <location>
        <begin position="47"/>
        <end position="141"/>
    </location>
</feature>
<dbReference type="Gene3D" id="3.40.250.10">
    <property type="entry name" value="Rhodanese-like domain"/>
    <property type="match status" value="1"/>
</dbReference>
<gene>
    <name evidence="4" type="ORF">M0R45_003988</name>
</gene>
<feature type="signal peptide" evidence="2">
    <location>
        <begin position="1"/>
        <end position="27"/>
    </location>
</feature>
<organism evidence="4 5">
    <name type="scientific">Rubus argutus</name>
    <name type="common">Southern blackberry</name>
    <dbReference type="NCBI Taxonomy" id="59490"/>
    <lineage>
        <taxon>Eukaryota</taxon>
        <taxon>Viridiplantae</taxon>
        <taxon>Streptophyta</taxon>
        <taxon>Embryophyta</taxon>
        <taxon>Tracheophyta</taxon>
        <taxon>Spermatophyta</taxon>
        <taxon>Magnoliopsida</taxon>
        <taxon>eudicotyledons</taxon>
        <taxon>Gunneridae</taxon>
        <taxon>Pentapetalae</taxon>
        <taxon>rosids</taxon>
        <taxon>fabids</taxon>
        <taxon>Rosales</taxon>
        <taxon>Rosaceae</taxon>
        <taxon>Rosoideae</taxon>
        <taxon>Rosoideae incertae sedis</taxon>
        <taxon>Rubus</taxon>
    </lineage>
</organism>
<evidence type="ECO:0000259" key="3">
    <source>
        <dbReference type="PROSITE" id="PS50206"/>
    </source>
</evidence>
<dbReference type="InterPro" id="IPR044684">
    <property type="entry name" value="STR17/STR18/HARC1-like"/>
</dbReference>
<name>A0AAW1YHU3_RUBAR</name>
<dbReference type="GO" id="GO:0003824">
    <property type="term" value="F:catalytic activity"/>
    <property type="evidence" value="ECO:0007669"/>
    <property type="project" value="InterPro"/>
</dbReference>
<protein>
    <recommendedName>
        <fullName evidence="3">Rhodanese domain-containing protein</fullName>
    </recommendedName>
</protein>
<evidence type="ECO:0000313" key="5">
    <source>
        <dbReference type="Proteomes" id="UP001457282"/>
    </source>
</evidence>
<dbReference type="Proteomes" id="UP001457282">
    <property type="component" value="Unassembled WGS sequence"/>
</dbReference>
<dbReference type="Pfam" id="PF00581">
    <property type="entry name" value="Rhodanese"/>
    <property type="match status" value="1"/>
</dbReference>
<dbReference type="AlphaFoldDB" id="A0AAW1YHU3"/>
<dbReference type="CDD" id="cd00158">
    <property type="entry name" value="RHOD"/>
    <property type="match status" value="1"/>
</dbReference>
<dbReference type="SUPFAM" id="SSF52821">
    <property type="entry name" value="Rhodanese/Cell cycle control phosphatase"/>
    <property type="match status" value="1"/>
</dbReference>
<reference evidence="4 5" key="1">
    <citation type="journal article" date="2023" name="G3 (Bethesda)">
        <title>A chromosome-length genome assembly and annotation of blackberry (Rubus argutus, cv. 'Hillquist').</title>
        <authorList>
            <person name="Bruna T."/>
            <person name="Aryal R."/>
            <person name="Dudchenko O."/>
            <person name="Sargent D.J."/>
            <person name="Mead D."/>
            <person name="Buti M."/>
            <person name="Cavallini A."/>
            <person name="Hytonen T."/>
            <person name="Andres J."/>
            <person name="Pham M."/>
            <person name="Weisz D."/>
            <person name="Mascagni F."/>
            <person name="Usai G."/>
            <person name="Natali L."/>
            <person name="Bassil N."/>
            <person name="Fernandez G.E."/>
            <person name="Lomsadze A."/>
            <person name="Armour M."/>
            <person name="Olukolu B."/>
            <person name="Poorten T."/>
            <person name="Britton C."/>
            <person name="Davik J."/>
            <person name="Ashrafi H."/>
            <person name="Aiden E.L."/>
            <person name="Borodovsky M."/>
            <person name="Worthington M."/>
        </authorList>
    </citation>
    <scope>NUCLEOTIDE SEQUENCE [LARGE SCALE GENOMIC DNA]</scope>
    <source>
        <strain evidence="4">PI 553951</strain>
    </source>
</reference>
<comment type="caution">
    <text evidence="4">The sequence shown here is derived from an EMBL/GenBank/DDBJ whole genome shotgun (WGS) entry which is preliminary data.</text>
</comment>
<proteinExistence type="predicted"/>
<evidence type="ECO:0000313" key="4">
    <source>
        <dbReference type="EMBL" id="KAK9948412.1"/>
    </source>
</evidence>
<feature type="chain" id="PRO_5043721726" description="Rhodanese domain-containing protein" evidence="2">
    <location>
        <begin position="28"/>
        <end position="162"/>
    </location>
</feature>
<dbReference type="SMART" id="SM00450">
    <property type="entry name" value="RHOD"/>
    <property type="match status" value="1"/>
</dbReference>
<evidence type="ECO:0000256" key="1">
    <source>
        <dbReference type="SAM" id="MobiDB-lite"/>
    </source>
</evidence>